<dbReference type="GO" id="GO:0003677">
    <property type="term" value="F:DNA binding"/>
    <property type="evidence" value="ECO:0007669"/>
    <property type="project" value="UniProtKB-KW"/>
</dbReference>
<dbReference type="RefSeq" id="WP_115750135.1">
    <property type="nucleotide sequence ID" value="NZ_PIOD01000012.1"/>
</dbReference>
<keyword evidence="2" id="KW-0238">DNA-binding</keyword>
<dbReference type="PANTHER" id="PTHR38445">
    <property type="entry name" value="HTH-TYPE TRANSCRIPTIONAL REPRESSOR YTRA"/>
    <property type="match status" value="1"/>
</dbReference>
<dbReference type="OrthoDB" id="9801546at2"/>
<evidence type="ECO:0000256" key="2">
    <source>
        <dbReference type="ARBA" id="ARBA00023125"/>
    </source>
</evidence>
<name>A0A3D8PQA3_9BACI</name>
<evidence type="ECO:0000259" key="4">
    <source>
        <dbReference type="PROSITE" id="PS50949"/>
    </source>
</evidence>
<dbReference type="CDD" id="cd07377">
    <property type="entry name" value="WHTH_GntR"/>
    <property type="match status" value="1"/>
</dbReference>
<evidence type="ECO:0000313" key="5">
    <source>
        <dbReference type="EMBL" id="RDW17451.1"/>
    </source>
</evidence>
<dbReference type="PANTHER" id="PTHR38445:SF12">
    <property type="entry name" value="GNTR-FAMILY TRANSCRIPTIONAL REGULATOR"/>
    <property type="match status" value="1"/>
</dbReference>
<evidence type="ECO:0000256" key="3">
    <source>
        <dbReference type="ARBA" id="ARBA00023163"/>
    </source>
</evidence>
<dbReference type="GO" id="GO:0003700">
    <property type="term" value="F:DNA-binding transcription factor activity"/>
    <property type="evidence" value="ECO:0007669"/>
    <property type="project" value="InterPro"/>
</dbReference>
<evidence type="ECO:0000256" key="1">
    <source>
        <dbReference type="ARBA" id="ARBA00023015"/>
    </source>
</evidence>
<sequence length="131" mass="14853">MFLNINLESSEPIYIQLQHQIIEGIAKGRISPGDPLPSVRSLASDIGINLHTVNKVYQLLKQDGYILIHRQKGVVINPEGPPKADEEYKQSLRANIRPLIAASICRGIEEEEFLQICKELFNEFKEEGEKK</sequence>
<proteinExistence type="predicted"/>
<dbReference type="SUPFAM" id="SSF46785">
    <property type="entry name" value="Winged helix' DNA-binding domain"/>
    <property type="match status" value="1"/>
</dbReference>
<reference evidence="6" key="1">
    <citation type="submission" date="2017-11" db="EMBL/GenBank/DDBJ databases">
        <authorList>
            <person name="Zhu W."/>
        </authorList>
    </citation>
    <scope>NUCLEOTIDE SEQUENCE [LARGE SCALE GENOMIC DNA]</scope>
    <source>
        <strain evidence="6">CAU 1051</strain>
    </source>
</reference>
<protein>
    <submittedName>
        <fullName evidence="5">GntR family transcriptional regulator</fullName>
    </submittedName>
</protein>
<gene>
    <name evidence="5" type="ORF">CWR45_12080</name>
</gene>
<dbReference type="Proteomes" id="UP000256520">
    <property type="component" value="Unassembled WGS sequence"/>
</dbReference>
<keyword evidence="6" id="KW-1185">Reference proteome</keyword>
<accession>A0A3D8PQA3</accession>
<dbReference type="EMBL" id="PIOD01000012">
    <property type="protein sequence ID" value="RDW17451.1"/>
    <property type="molecule type" value="Genomic_DNA"/>
</dbReference>
<dbReference type="Gene3D" id="1.10.10.10">
    <property type="entry name" value="Winged helix-like DNA-binding domain superfamily/Winged helix DNA-binding domain"/>
    <property type="match status" value="1"/>
</dbReference>
<dbReference type="Pfam" id="PF00392">
    <property type="entry name" value="GntR"/>
    <property type="match status" value="1"/>
</dbReference>
<organism evidence="5 6">
    <name type="scientific">Oceanobacillus chungangensis</name>
    <dbReference type="NCBI Taxonomy" id="1229152"/>
    <lineage>
        <taxon>Bacteria</taxon>
        <taxon>Bacillati</taxon>
        <taxon>Bacillota</taxon>
        <taxon>Bacilli</taxon>
        <taxon>Bacillales</taxon>
        <taxon>Bacillaceae</taxon>
        <taxon>Oceanobacillus</taxon>
    </lineage>
</organism>
<dbReference type="InterPro" id="IPR036388">
    <property type="entry name" value="WH-like_DNA-bd_sf"/>
</dbReference>
<dbReference type="PROSITE" id="PS50949">
    <property type="entry name" value="HTH_GNTR"/>
    <property type="match status" value="1"/>
</dbReference>
<keyword evidence="1" id="KW-0805">Transcription regulation</keyword>
<feature type="domain" description="HTH gntR-type" evidence="4">
    <location>
        <begin position="11"/>
        <end position="79"/>
    </location>
</feature>
<comment type="caution">
    <text evidence="5">The sequence shown here is derived from an EMBL/GenBank/DDBJ whole genome shotgun (WGS) entry which is preliminary data.</text>
</comment>
<dbReference type="SMART" id="SM00345">
    <property type="entry name" value="HTH_GNTR"/>
    <property type="match status" value="1"/>
</dbReference>
<dbReference type="InterPro" id="IPR000524">
    <property type="entry name" value="Tscrpt_reg_HTH_GntR"/>
</dbReference>
<evidence type="ECO:0000313" key="6">
    <source>
        <dbReference type="Proteomes" id="UP000256520"/>
    </source>
</evidence>
<dbReference type="AlphaFoldDB" id="A0A3D8PQA3"/>
<dbReference type="InterPro" id="IPR036390">
    <property type="entry name" value="WH_DNA-bd_sf"/>
</dbReference>
<keyword evidence="3" id="KW-0804">Transcription</keyword>